<name>A0A6L5YXK1_9RHOB</name>
<dbReference type="GO" id="GO:0016829">
    <property type="term" value="F:lyase activity"/>
    <property type="evidence" value="ECO:0007669"/>
    <property type="project" value="UniProtKB-KW"/>
</dbReference>
<keyword evidence="1" id="KW-0456">Lyase</keyword>
<dbReference type="GO" id="GO:0019698">
    <property type="term" value="P:D-galacturonate catabolic process"/>
    <property type="evidence" value="ECO:0007669"/>
    <property type="project" value="TreeGrafter"/>
</dbReference>
<keyword evidence="4" id="KW-1185">Reference proteome</keyword>
<dbReference type="InterPro" id="IPR044144">
    <property type="entry name" value="SAF_UxaA/GarD"/>
</dbReference>
<dbReference type="PANTHER" id="PTHR30536">
    <property type="entry name" value="ALTRONATE/GALACTARATE DEHYDRATASE"/>
    <property type="match status" value="1"/>
</dbReference>
<dbReference type="SMART" id="SM00858">
    <property type="entry name" value="SAF"/>
    <property type="match status" value="1"/>
</dbReference>
<dbReference type="InterPro" id="IPR052172">
    <property type="entry name" value="UxaA_altronate/galactarate_dh"/>
</dbReference>
<evidence type="ECO:0000313" key="3">
    <source>
        <dbReference type="EMBL" id="MSU88699.1"/>
    </source>
</evidence>
<feature type="domain" description="SAF" evidence="2">
    <location>
        <begin position="10"/>
        <end position="82"/>
    </location>
</feature>
<dbReference type="Pfam" id="PF08666">
    <property type="entry name" value="SAF"/>
    <property type="match status" value="1"/>
</dbReference>
<protein>
    <recommendedName>
        <fullName evidence="2">SAF domain-containing protein</fullName>
    </recommendedName>
</protein>
<accession>A0A6L5YXK1</accession>
<proteinExistence type="predicted"/>
<dbReference type="InterPro" id="IPR013974">
    <property type="entry name" value="SAF"/>
</dbReference>
<dbReference type="AlphaFoldDB" id="A0A6L5YXK1"/>
<organism evidence="3 4">
    <name type="scientific">Halovulum marinum</name>
    <dbReference type="NCBI Taxonomy" id="2662447"/>
    <lineage>
        <taxon>Bacteria</taxon>
        <taxon>Pseudomonadati</taxon>
        <taxon>Pseudomonadota</taxon>
        <taxon>Alphaproteobacteria</taxon>
        <taxon>Rhodobacterales</taxon>
        <taxon>Paracoccaceae</taxon>
        <taxon>Halovulum</taxon>
    </lineage>
</organism>
<dbReference type="Proteomes" id="UP000474957">
    <property type="component" value="Unassembled WGS sequence"/>
</dbReference>
<gene>
    <name evidence="3" type="ORF">GE300_03575</name>
</gene>
<dbReference type="CDD" id="cd11613">
    <property type="entry name" value="SAF_AH_GD"/>
    <property type="match status" value="1"/>
</dbReference>
<sequence>MTALRLDPGDNVACLLRAHRAGERPASRDGPLPALSGDVPLGHKVAIRDIAAGAPVIKYGVSIGHATRDIAPGDHVHLHNLAGAEL</sequence>
<evidence type="ECO:0000313" key="4">
    <source>
        <dbReference type="Proteomes" id="UP000474957"/>
    </source>
</evidence>
<evidence type="ECO:0000256" key="1">
    <source>
        <dbReference type="ARBA" id="ARBA00023239"/>
    </source>
</evidence>
<dbReference type="Gene3D" id="2.30.130.110">
    <property type="match status" value="1"/>
</dbReference>
<dbReference type="PANTHER" id="PTHR30536:SF5">
    <property type="entry name" value="ALTRONATE DEHYDRATASE"/>
    <property type="match status" value="1"/>
</dbReference>
<evidence type="ECO:0000259" key="2">
    <source>
        <dbReference type="SMART" id="SM00858"/>
    </source>
</evidence>
<dbReference type="EMBL" id="WIND01000002">
    <property type="protein sequence ID" value="MSU88699.1"/>
    <property type="molecule type" value="Genomic_DNA"/>
</dbReference>
<reference evidence="3 4" key="1">
    <citation type="submission" date="2019-10" db="EMBL/GenBank/DDBJ databases">
        <title>Cognatihalovulum marinum gen. nov. sp. nov., a new member of the family Rhodobacteraceae isolated from deep seawater of the Northwest Indian Ocean.</title>
        <authorList>
            <person name="Ruan C."/>
            <person name="Wang J."/>
            <person name="Zheng X."/>
            <person name="Song L."/>
            <person name="Zhu Y."/>
            <person name="Huang Y."/>
            <person name="Lu Z."/>
            <person name="Du W."/>
            <person name="Huang L."/>
            <person name="Dai X."/>
        </authorList>
    </citation>
    <scope>NUCLEOTIDE SEQUENCE [LARGE SCALE GENOMIC DNA]</scope>
    <source>
        <strain evidence="3 4">2CG4</strain>
    </source>
</reference>
<comment type="caution">
    <text evidence="3">The sequence shown here is derived from an EMBL/GenBank/DDBJ whole genome shotgun (WGS) entry which is preliminary data.</text>
</comment>